<evidence type="ECO:0000256" key="4">
    <source>
        <dbReference type="ARBA" id="ARBA00022989"/>
    </source>
</evidence>
<feature type="transmembrane region" description="Helical" evidence="6">
    <location>
        <begin position="130"/>
        <end position="148"/>
    </location>
</feature>
<gene>
    <name evidence="7" type="ORF">BACPEC_00324</name>
</gene>
<sequence>MFKKYSLRYYNFRLAAAILATMLFGLLLVNSAKPSYTMKEAIGITGCFAVMIIISFIDYNWILKYFWLIYIVNIALLGAVLVFGHNGKGATRWIKIADGITLQPSEFTKLFLILFMAKVISMFKDRFNTWKFLGILAASLIVPVGMVFAQPDLSTTLLICLIICSVLYCAGIDYKKVLTVLLIMVPIVLALFVYIQTPNQKLLKPYQVNRILAFKNPDAQENEDDRYQQENSVRAIGSGQLTGKGLNNDDPNSVKNAGLIPEAQTDFIFSVIGEELGFVGSIITVLLLSWIVGECLYAAVRARNFEGRLVCCGAASWIAFQSFINIGVTTLILPNTGLPLPFISYGLSSLMSLAICMGIILNISLQRNAVDEDAVLDFNK</sequence>
<evidence type="ECO:0000256" key="3">
    <source>
        <dbReference type="ARBA" id="ARBA00022960"/>
    </source>
</evidence>
<protein>
    <recommendedName>
        <fullName evidence="9">Rod shape-determining protein RodA</fullName>
    </recommendedName>
</protein>
<feature type="transmembrane region" description="Helical" evidence="6">
    <location>
        <begin position="309"/>
        <end position="333"/>
    </location>
</feature>
<keyword evidence="3" id="KW-0133">Cell shape</keyword>
<evidence type="ECO:0000256" key="2">
    <source>
        <dbReference type="ARBA" id="ARBA00022692"/>
    </source>
</evidence>
<dbReference type="InterPro" id="IPR001182">
    <property type="entry name" value="FtsW/RodA"/>
</dbReference>
<feature type="transmembrane region" description="Helical" evidence="6">
    <location>
        <begin position="66"/>
        <end position="87"/>
    </location>
</feature>
<organism evidence="7 8">
    <name type="scientific">[Bacteroides] pectinophilus ATCC 43243</name>
    <dbReference type="NCBI Taxonomy" id="483218"/>
    <lineage>
        <taxon>Bacteria</taxon>
        <taxon>Bacillati</taxon>
        <taxon>Bacillota</taxon>
        <taxon>Clostridia</taxon>
        <taxon>Eubacteriales</taxon>
    </lineage>
</organism>
<comment type="caution">
    <text evidence="7">The sequence shown here is derived from an EMBL/GenBank/DDBJ whole genome shotgun (WGS) entry which is preliminary data.</text>
</comment>
<dbReference type="PANTHER" id="PTHR30474">
    <property type="entry name" value="CELL CYCLE PROTEIN"/>
    <property type="match status" value="1"/>
</dbReference>
<keyword evidence="2 6" id="KW-0812">Transmembrane</keyword>
<keyword evidence="4 6" id="KW-1133">Transmembrane helix</keyword>
<dbReference type="GO" id="GO:0051301">
    <property type="term" value="P:cell division"/>
    <property type="evidence" value="ECO:0007669"/>
    <property type="project" value="InterPro"/>
</dbReference>
<proteinExistence type="predicted"/>
<feature type="transmembrane region" description="Helical" evidence="6">
    <location>
        <begin position="276"/>
        <end position="297"/>
    </location>
</feature>
<evidence type="ECO:0000256" key="6">
    <source>
        <dbReference type="SAM" id="Phobius"/>
    </source>
</evidence>
<keyword evidence="8" id="KW-1185">Reference proteome</keyword>
<name>B7ANS0_9FIRM</name>
<dbReference type="AlphaFoldDB" id="B7ANS0"/>
<reference evidence="7 8" key="2">
    <citation type="submission" date="2008-11" db="EMBL/GenBank/DDBJ databases">
        <authorList>
            <person name="Fulton L."/>
            <person name="Clifton S."/>
            <person name="Fulton B."/>
            <person name="Xu J."/>
            <person name="Minx P."/>
            <person name="Pepin K.H."/>
            <person name="Johnson M."/>
            <person name="Bhonagiri V."/>
            <person name="Nash W.E."/>
            <person name="Mardis E.R."/>
            <person name="Wilson R.K."/>
        </authorList>
    </citation>
    <scope>NUCLEOTIDE SEQUENCE [LARGE SCALE GENOMIC DNA]</scope>
    <source>
        <strain evidence="7 8">ATCC 43243</strain>
    </source>
</reference>
<dbReference type="GO" id="GO:0008360">
    <property type="term" value="P:regulation of cell shape"/>
    <property type="evidence" value="ECO:0007669"/>
    <property type="project" value="UniProtKB-KW"/>
</dbReference>
<reference evidence="7 8" key="1">
    <citation type="submission" date="2008-11" db="EMBL/GenBank/DDBJ databases">
        <title>Draft genome sequence of Bacteroides pectinophilus (ATCC 43243).</title>
        <authorList>
            <person name="Sudarsanam P."/>
            <person name="Ley R."/>
            <person name="Guruge J."/>
            <person name="Turnbaugh P.J."/>
            <person name="Mahowald M."/>
            <person name="Liep D."/>
            <person name="Gordon J."/>
        </authorList>
    </citation>
    <scope>NUCLEOTIDE SEQUENCE [LARGE SCALE GENOMIC DNA]</scope>
    <source>
        <strain evidence="7 8">ATCC 43243</strain>
    </source>
</reference>
<comment type="subcellular location">
    <subcellularLocation>
        <location evidence="1">Membrane</location>
        <topology evidence="1">Multi-pass membrane protein</topology>
    </subcellularLocation>
</comment>
<feature type="transmembrane region" description="Helical" evidence="6">
    <location>
        <begin position="177"/>
        <end position="195"/>
    </location>
</feature>
<feature type="transmembrane region" description="Helical" evidence="6">
    <location>
        <begin position="41"/>
        <end position="59"/>
    </location>
</feature>
<dbReference type="GO" id="GO:0005886">
    <property type="term" value="C:plasma membrane"/>
    <property type="evidence" value="ECO:0007669"/>
    <property type="project" value="TreeGrafter"/>
</dbReference>
<accession>B7ANS0</accession>
<feature type="transmembrane region" description="Helical" evidence="6">
    <location>
        <begin position="345"/>
        <end position="365"/>
    </location>
</feature>
<keyword evidence="5 6" id="KW-0472">Membrane</keyword>
<evidence type="ECO:0000313" key="8">
    <source>
        <dbReference type="Proteomes" id="UP000003136"/>
    </source>
</evidence>
<dbReference type="HOGENOM" id="CLU_029243_2_1_9"/>
<dbReference type="eggNOG" id="COG0772">
    <property type="taxonomic scope" value="Bacteria"/>
</dbReference>
<dbReference type="Proteomes" id="UP000003136">
    <property type="component" value="Unassembled WGS sequence"/>
</dbReference>
<evidence type="ECO:0000256" key="1">
    <source>
        <dbReference type="ARBA" id="ARBA00004141"/>
    </source>
</evidence>
<dbReference type="EMBL" id="ABVQ01000033">
    <property type="protein sequence ID" value="EEC58577.1"/>
    <property type="molecule type" value="Genomic_DNA"/>
</dbReference>
<dbReference type="PANTHER" id="PTHR30474:SF1">
    <property type="entry name" value="PEPTIDOGLYCAN GLYCOSYLTRANSFERASE MRDB"/>
    <property type="match status" value="1"/>
</dbReference>
<dbReference type="GO" id="GO:0015648">
    <property type="term" value="F:lipid-linked peptidoglycan transporter activity"/>
    <property type="evidence" value="ECO:0007669"/>
    <property type="project" value="TreeGrafter"/>
</dbReference>
<dbReference type="STRING" id="483218.BACPEC_00324"/>
<dbReference type="GO" id="GO:0032153">
    <property type="term" value="C:cell division site"/>
    <property type="evidence" value="ECO:0007669"/>
    <property type="project" value="TreeGrafter"/>
</dbReference>
<evidence type="ECO:0008006" key="9">
    <source>
        <dbReference type="Google" id="ProtNLM"/>
    </source>
</evidence>
<feature type="transmembrane region" description="Helical" evidence="6">
    <location>
        <begin position="154"/>
        <end position="170"/>
    </location>
</feature>
<evidence type="ECO:0000256" key="5">
    <source>
        <dbReference type="ARBA" id="ARBA00023136"/>
    </source>
</evidence>
<evidence type="ECO:0000313" key="7">
    <source>
        <dbReference type="EMBL" id="EEC58577.1"/>
    </source>
</evidence>
<dbReference type="Pfam" id="PF01098">
    <property type="entry name" value="FTSW_RODA_SPOVE"/>
    <property type="match status" value="1"/>
</dbReference>